<reference evidence="9 10" key="1">
    <citation type="submission" date="2017-05" db="EMBL/GenBank/DDBJ databases">
        <authorList>
            <person name="Varghese N."/>
            <person name="Submissions S."/>
        </authorList>
    </citation>
    <scope>NUCLEOTIDE SEQUENCE [LARGE SCALE GENOMIC DNA]</scope>
    <source>
        <strain evidence="9 10">DSM 29506</strain>
    </source>
</reference>
<dbReference type="PANTHER" id="PTHR39322:SF1">
    <property type="entry name" value="ISOVALERYL-HOMOSERINE LACTONE SYNTHASE"/>
    <property type="match status" value="1"/>
</dbReference>
<protein>
    <recommendedName>
        <fullName evidence="1 8">Acyl-homoserine-lactone synthase</fullName>
        <ecNumber evidence="1 8">2.3.1.184</ecNumber>
    </recommendedName>
    <alternativeName>
        <fullName evidence="8">Autoinducer synthesis protein</fullName>
    </alternativeName>
</protein>
<evidence type="ECO:0000256" key="5">
    <source>
        <dbReference type="ARBA" id="ARBA00022929"/>
    </source>
</evidence>
<organism evidence="9 10">
    <name type="scientific">Thalassovita litoralis</name>
    <dbReference type="NCBI Taxonomy" id="1010611"/>
    <lineage>
        <taxon>Bacteria</taxon>
        <taxon>Pseudomonadati</taxon>
        <taxon>Pseudomonadota</taxon>
        <taxon>Alphaproteobacteria</taxon>
        <taxon>Rhodobacterales</taxon>
        <taxon>Roseobacteraceae</taxon>
        <taxon>Thalassovita</taxon>
    </lineage>
</organism>
<dbReference type="SUPFAM" id="SSF55729">
    <property type="entry name" value="Acyl-CoA N-acyltransferases (Nat)"/>
    <property type="match status" value="1"/>
</dbReference>
<keyword evidence="5 7" id="KW-0071">Autoinducer synthesis</keyword>
<evidence type="ECO:0000256" key="8">
    <source>
        <dbReference type="RuleBase" id="RU361135"/>
    </source>
</evidence>
<dbReference type="EMBL" id="FXTO01000042">
    <property type="protein sequence ID" value="SMO98244.1"/>
    <property type="molecule type" value="Genomic_DNA"/>
</dbReference>
<evidence type="ECO:0000256" key="7">
    <source>
        <dbReference type="PROSITE-ProRule" id="PRU00533"/>
    </source>
</evidence>
<keyword evidence="10" id="KW-1185">Reference proteome</keyword>
<dbReference type="Proteomes" id="UP000316030">
    <property type="component" value="Unassembled WGS sequence"/>
</dbReference>
<dbReference type="RefSeq" id="WP_235891533.1">
    <property type="nucleotide sequence ID" value="NZ_FXTO01000042.1"/>
</dbReference>
<evidence type="ECO:0000256" key="3">
    <source>
        <dbReference type="ARBA" id="ARBA00022679"/>
    </source>
</evidence>
<sequence>MKHVVVEENISRSWQVFPELEPVAPAKTAKSDAADRKTTKRPGVAPLGHVKSTMMSFTNVSQYGDLLVDFLKARKRTFIDRLHWDLPHTDGMEFDQYDTPQCRWVAVHEYGEVLGGFRLLPTTAQCGIYTYMLRDAQRGLLDSIPQDCLFIDAPVERRIVEASRLFIAEDVPSSRRLQVQSVIMGQMVARTREMGASHVIGIVPSVWSRWLRRMDLDAVPVGRKFSIDGVTSQAALFNANRFSQ</sequence>
<dbReference type="InterPro" id="IPR001690">
    <property type="entry name" value="Autoind_synthase"/>
</dbReference>
<keyword evidence="2 7" id="KW-0673">Quorum sensing</keyword>
<dbReference type="GO" id="GO:0009372">
    <property type="term" value="P:quorum sensing"/>
    <property type="evidence" value="ECO:0007669"/>
    <property type="project" value="UniProtKB-UniRule"/>
</dbReference>
<name>A0A521FQ78_9RHOB</name>
<dbReference type="EC" id="2.3.1.184" evidence="1 8"/>
<dbReference type="GO" id="GO:0061579">
    <property type="term" value="F:N-acyl homoserine lactone synthase activity"/>
    <property type="evidence" value="ECO:0007669"/>
    <property type="project" value="UniProtKB-UniRule"/>
</dbReference>
<evidence type="ECO:0000256" key="1">
    <source>
        <dbReference type="ARBA" id="ARBA00012340"/>
    </source>
</evidence>
<dbReference type="Pfam" id="PF00765">
    <property type="entry name" value="Autoind_synth"/>
    <property type="match status" value="1"/>
</dbReference>
<evidence type="ECO:0000256" key="2">
    <source>
        <dbReference type="ARBA" id="ARBA00022654"/>
    </source>
</evidence>
<evidence type="ECO:0000256" key="6">
    <source>
        <dbReference type="ARBA" id="ARBA00048576"/>
    </source>
</evidence>
<evidence type="ECO:0000256" key="4">
    <source>
        <dbReference type="ARBA" id="ARBA00022691"/>
    </source>
</evidence>
<keyword evidence="3 8" id="KW-0808">Transferase</keyword>
<dbReference type="GO" id="GO:0007165">
    <property type="term" value="P:signal transduction"/>
    <property type="evidence" value="ECO:0007669"/>
    <property type="project" value="TreeGrafter"/>
</dbReference>
<dbReference type="PANTHER" id="PTHR39322">
    <property type="entry name" value="ACYL-HOMOSERINE-LACTONE SYNTHASE"/>
    <property type="match status" value="1"/>
</dbReference>
<dbReference type="AlphaFoldDB" id="A0A521FQ78"/>
<evidence type="ECO:0000313" key="9">
    <source>
        <dbReference type="EMBL" id="SMO98244.1"/>
    </source>
</evidence>
<gene>
    <name evidence="9" type="ORF">SAMN06265173_14217</name>
</gene>
<evidence type="ECO:0000313" key="10">
    <source>
        <dbReference type="Proteomes" id="UP000316030"/>
    </source>
</evidence>
<accession>A0A521FQ78</accession>
<dbReference type="PROSITE" id="PS51187">
    <property type="entry name" value="AUTOINDUCER_SYNTH_2"/>
    <property type="match status" value="1"/>
</dbReference>
<dbReference type="InterPro" id="IPR016181">
    <property type="entry name" value="Acyl_CoA_acyltransferase"/>
</dbReference>
<comment type="similarity">
    <text evidence="7 8">Belongs to the autoinducer synthase family.</text>
</comment>
<dbReference type="Gene3D" id="3.40.630.30">
    <property type="match status" value="1"/>
</dbReference>
<dbReference type="PRINTS" id="PR01549">
    <property type="entry name" value="AUTOINDCRSYN"/>
</dbReference>
<keyword evidence="4 8" id="KW-0949">S-adenosyl-L-methionine</keyword>
<dbReference type="PROSITE" id="PS00949">
    <property type="entry name" value="AUTOINDUCER_SYNTH_1"/>
    <property type="match status" value="1"/>
</dbReference>
<comment type="catalytic activity">
    <reaction evidence="6 8">
        <text>a fatty acyl-[ACP] + S-adenosyl-L-methionine = an N-acyl-L-homoserine lactone + S-methyl-5'-thioadenosine + holo-[ACP] + H(+)</text>
        <dbReference type="Rhea" id="RHEA:10096"/>
        <dbReference type="Rhea" id="RHEA-COMP:9685"/>
        <dbReference type="Rhea" id="RHEA-COMP:14125"/>
        <dbReference type="ChEBI" id="CHEBI:15378"/>
        <dbReference type="ChEBI" id="CHEBI:17509"/>
        <dbReference type="ChEBI" id="CHEBI:55474"/>
        <dbReference type="ChEBI" id="CHEBI:59789"/>
        <dbReference type="ChEBI" id="CHEBI:64479"/>
        <dbReference type="ChEBI" id="CHEBI:138651"/>
        <dbReference type="EC" id="2.3.1.184"/>
    </reaction>
</comment>
<dbReference type="InterPro" id="IPR018311">
    <property type="entry name" value="Autoind_synth_CS"/>
</dbReference>
<proteinExistence type="inferred from homology"/>